<keyword evidence="1" id="KW-0812">Transmembrane</keyword>
<gene>
    <name evidence="2" type="ORF">SAMN05661044_00618</name>
</gene>
<reference evidence="3" key="1">
    <citation type="submission" date="2016-10" db="EMBL/GenBank/DDBJ databases">
        <authorList>
            <person name="Varghese N."/>
            <person name="Submissions S."/>
        </authorList>
    </citation>
    <scope>NUCLEOTIDE SEQUENCE [LARGE SCALE GENOMIC DNA]</scope>
    <source>
        <strain evidence="3">DSM 18733</strain>
    </source>
</reference>
<dbReference type="Proteomes" id="UP000199421">
    <property type="component" value="Unassembled WGS sequence"/>
</dbReference>
<protein>
    <submittedName>
        <fullName evidence="2">Uncharacterized protein</fullName>
    </submittedName>
</protein>
<evidence type="ECO:0000256" key="1">
    <source>
        <dbReference type="SAM" id="Phobius"/>
    </source>
</evidence>
<dbReference type="AlphaFoldDB" id="A0A1H7IB70"/>
<dbReference type="EMBL" id="FOAF01000001">
    <property type="protein sequence ID" value="SEK58770.1"/>
    <property type="molecule type" value="Genomic_DNA"/>
</dbReference>
<dbReference type="STRING" id="407022.SAMN05661044_00618"/>
<evidence type="ECO:0000313" key="3">
    <source>
        <dbReference type="Proteomes" id="UP000199421"/>
    </source>
</evidence>
<keyword evidence="1" id="KW-0472">Membrane</keyword>
<sequence>MRRNIFGRLLPERRPTSELSRQEVMARSIGSRVLWIQQGWANWMQRWTQKISKEGRIALLVAFLFVGLSFCLCMVLGKRIQLGVLGSGQVYSVAFGDRHTGIIIARQDERELVLKGIYRHLLASQKFLDSLKLTPAGREQLREISLRRPGMIDSINMAEKALREQLKIKERTK</sequence>
<accession>A0A1H7IB70</accession>
<proteinExistence type="predicted"/>
<feature type="transmembrane region" description="Helical" evidence="1">
    <location>
        <begin position="57"/>
        <end position="77"/>
    </location>
</feature>
<keyword evidence="1" id="KW-1133">Transmembrane helix</keyword>
<organism evidence="2 3">
    <name type="scientific">Olivibacter domesticus</name>
    <name type="common">Pseudosphingobacterium domesticum</name>
    <dbReference type="NCBI Taxonomy" id="407022"/>
    <lineage>
        <taxon>Bacteria</taxon>
        <taxon>Pseudomonadati</taxon>
        <taxon>Bacteroidota</taxon>
        <taxon>Sphingobacteriia</taxon>
        <taxon>Sphingobacteriales</taxon>
        <taxon>Sphingobacteriaceae</taxon>
        <taxon>Olivibacter</taxon>
    </lineage>
</organism>
<dbReference type="OrthoDB" id="797081at2"/>
<keyword evidence="3" id="KW-1185">Reference proteome</keyword>
<dbReference type="RefSeq" id="WP_139202179.1">
    <property type="nucleotide sequence ID" value="NZ_FOAF01000001.1"/>
</dbReference>
<name>A0A1H7IB70_OLID1</name>
<evidence type="ECO:0000313" key="2">
    <source>
        <dbReference type="EMBL" id="SEK58770.1"/>
    </source>
</evidence>